<dbReference type="STRING" id="290512.Paes_0229"/>
<dbReference type="InterPro" id="IPR019619">
    <property type="entry name" value="DUF2490"/>
</dbReference>
<dbReference type="RefSeq" id="WP_012504823.1">
    <property type="nucleotide sequence ID" value="NC_011059.1"/>
</dbReference>
<accession>B4S3U0</accession>
<reference evidence="2" key="1">
    <citation type="submission" date="2008-06" db="EMBL/GenBank/DDBJ databases">
        <title>Complete sequence of chromosome of Prosthecochloris aestuarii DSM 271.</title>
        <authorList>
            <consortium name="US DOE Joint Genome Institute"/>
            <person name="Lucas S."/>
            <person name="Copeland A."/>
            <person name="Lapidus A."/>
            <person name="Glavina del Rio T."/>
            <person name="Dalin E."/>
            <person name="Tice H."/>
            <person name="Bruce D."/>
            <person name="Goodwin L."/>
            <person name="Pitluck S."/>
            <person name="Schmutz J."/>
            <person name="Larimer F."/>
            <person name="Land M."/>
            <person name="Hauser L."/>
            <person name="Kyrpides N."/>
            <person name="Anderson I."/>
            <person name="Liu Z."/>
            <person name="Li T."/>
            <person name="Zhao F."/>
            <person name="Overmann J."/>
            <person name="Bryant D.A."/>
            <person name="Richardson P."/>
        </authorList>
    </citation>
    <scope>NUCLEOTIDE SEQUENCE [LARGE SCALE GENOMIC DNA]</scope>
    <source>
        <strain evidence="2">DSM 271</strain>
    </source>
</reference>
<dbReference type="EMBL" id="CP001108">
    <property type="protein sequence ID" value="ACF45286.1"/>
    <property type="molecule type" value="Genomic_DNA"/>
</dbReference>
<evidence type="ECO:0008006" key="4">
    <source>
        <dbReference type="Google" id="ProtNLM"/>
    </source>
</evidence>
<evidence type="ECO:0000313" key="3">
    <source>
        <dbReference type="Proteomes" id="UP000002725"/>
    </source>
</evidence>
<protein>
    <recommendedName>
        <fullName evidence="4">DUF2490 domain-containing protein</fullName>
    </recommendedName>
</protein>
<dbReference type="HOGENOM" id="CLU_1282272_0_0_10"/>
<sequence length="215" mass="24789">MKRNVTTRTIGLLLSLLLLTAPSIAKADDTHSWNTLSAKFTLDQHWMLHAGSDQKFVDDMTEYGIWTLFAAPYYKAATNLLLGFEVRHQETKKNNLWVEENRFTPVVIYKKRSKPAYITLRERVEYRTREAGNYWVSRNYIKAGLNTGPVSPYISNELFYDLNLEKFNENRLAAGLDIALSKKVLAGLYYMYKSNEKQGDWYGTNIVGTALTVKR</sequence>
<keyword evidence="3" id="KW-1185">Reference proteome</keyword>
<proteinExistence type="predicted"/>
<organism evidence="2 3">
    <name type="scientific">Prosthecochloris aestuarii (strain DSM 271 / SK 413)</name>
    <dbReference type="NCBI Taxonomy" id="290512"/>
    <lineage>
        <taxon>Bacteria</taxon>
        <taxon>Pseudomonadati</taxon>
        <taxon>Chlorobiota</taxon>
        <taxon>Chlorobiia</taxon>
        <taxon>Chlorobiales</taxon>
        <taxon>Chlorobiaceae</taxon>
        <taxon>Prosthecochloris</taxon>
    </lineage>
</organism>
<dbReference type="Proteomes" id="UP000002725">
    <property type="component" value="Chromosome"/>
</dbReference>
<feature type="signal peptide" evidence="1">
    <location>
        <begin position="1"/>
        <end position="27"/>
    </location>
</feature>
<name>B4S3U0_PROA2</name>
<evidence type="ECO:0000256" key="1">
    <source>
        <dbReference type="SAM" id="SignalP"/>
    </source>
</evidence>
<keyword evidence="1" id="KW-0732">Signal</keyword>
<feature type="chain" id="PRO_5002822878" description="DUF2490 domain-containing protein" evidence="1">
    <location>
        <begin position="28"/>
        <end position="215"/>
    </location>
</feature>
<dbReference type="AlphaFoldDB" id="B4S3U0"/>
<dbReference type="Pfam" id="PF10677">
    <property type="entry name" value="DUF2490"/>
    <property type="match status" value="1"/>
</dbReference>
<dbReference type="KEGG" id="paa:Paes_0229"/>
<gene>
    <name evidence="2" type="ordered locus">Paes_0229</name>
</gene>
<evidence type="ECO:0000313" key="2">
    <source>
        <dbReference type="EMBL" id="ACF45286.1"/>
    </source>
</evidence>